<feature type="domain" description="HTH cro/C1-type" evidence="2">
    <location>
        <begin position="44"/>
        <end position="89"/>
    </location>
</feature>
<dbReference type="EMBL" id="BX842647">
    <property type="protein sequence ID" value="CAE78646.1"/>
    <property type="molecule type" value="Genomic_DNA"/>
</dbReference>
<dbReference type="PROSITE" id="PS50943">
    <property type="entry name" value="HTH_CROC1"/>
    <property type="match status" value="1"/>
</dbReference>
<dbReference type="GO" id="GO:0003677">
    <property type="term" value="F:DNA binding"/>
    <property type="evidence" value="ECO:0007669"/>
    <property type="project" value="InterPro"/>
</dbReference>
<dbReference type="Proteomes" id="UP000008080">
    <property type="component" value="Chromosome"/>
</dbReference>
<dbReference type="STRING" id="264462.Bd0687"/>
<evidence type="ECO:0000256" key="1">
    <source>
        <dbReference type="SAM" id="Coils"/>
    </source>
</evidence>
<keyword evidence="4" id="KW-1185">Reference proteome</keyword>
<organism evidence="3 4">
    <name type="scientific">Bdellovibrio bacteriovorus (strain ATCC 15356 / DSM 50701 / NCIMB 9529 / HD100)</name>
    <dbReference type="NCBI Taxonomy" id="264462"/>
    <lineage>
        <taxon>Bacteria</taxon>
        <taxon>Pseudomonadati</taxon>
        <taxon>Bdellovibrionota</taxon>
        <taxon>Bdellovibrionia</taxon>
        <taxon>Bdellovibrionales</taxon>
        <taxon>Pseudobdellovibrionaceae</taxon>
        <taxon>Bdellovibrio</taxon>
    </lineage>
</organism>
<feature type="coiled-coil region" evidence="1">
    <location>
        <begin position="98"/>
        <end position="151"/>
    </location>
</feature>
<evidence type="ECO:0000313" key="3">
    <source>
        <dbReference type="EMBL" id="CAE78646.1"/>
    </source>
</evidence>
<dbReference type="Gene3D" id="1.10.260.40">
    <property type="entry name" value="lambda repressor-like DNA-binding domains"/>
    <property type="match status" value="1"/>
</dbReference>
<evidence type="ECO:0000259" key="2">
    <source>
        <dbReference type="PROSITE" id="PS50943"/>
    </source>
</evidence>
<dbReference type="CDD" id="cd00093">
    <property type="entry name" value="HTH_XRE"/>
    <property type="match status" value="1"/>
</dbReference>
<name>Q6MQ01_BDEBA</name>
<proteinExistence type="predicted"/>
<sequence length="174" mass="20362">MNKILIIRGPAHNCVLMQDVNKNSDFRQFLEDELARRSQNYPRYSLRAFARHLEVDSSFLSKILNGKRTVTMRTIRMFGERLNLNSEELQRFGEISREKKMKRKLERLLEKMPSEEREHSTITINVDEARLDEAKEKIKGFRRELAQFLDNGVVQGKTYQISVSLIPVASYAAE</sequence>
<reference evidence="3 4" key="1">
    <citation type="journal article" date="2004" name="Science">
        <title>A predator unmasked: life cycle of Bdellovibrio bacteriovorus from a genomic perspective.</title>
        <authorList>
            <person name="Rendulic S."/>
            <person name="Jagtap P."/>
            <person name="Rosinus A."/>
            <person name="Eppinger M."/>
            <person name="Baar C."/>
            <person name="Lanz C."/>
            <person name="Keller H."/>
            <person name="Lambert C."/>
            <person name="Evans K.J."/>
            <person name="Goesmann A."/>
            <person name="Meyer F."/>
            <person name="Sockett R.E."/>
            <person name="Schuster S.C."/>
        </authorList>
    </citation>
    <scope>NUCLEOTIDE SEQUENCE [LARGE SCALE GENOMIC DNA]</scope>
    <source>
        <strain evidence="4">ATCC 15356 / DSM 50701 / NCIMB 9529 / HD100</strain>
    </source>
</reference>
<keyword evidence="1" id="KW-0175">Coiled coil</keyword>
<accession>Q6MQ01</accession>
<dbReference type="HOGENOM" id="CLU_1537094_0_0_7"/>
<dbReference type="KEGG" id="bba:Bd0687"/>
<dbReference type="SUPFAM" id="SSF47413">
    <property type="entry name" value="lambda repressor-like DNA-binding domains"/>
    <property type="match status" value="1"/>
</dbReference>
<gene>
    <name evidence="3" type="ordered locus">Bd0687</name>
</gene>
<evidence type="ECO:0000313" key="4">
    <source>
        <dbReference type="Proteomes" id="UP000008080"/>
    </source>
</evidence>
<dbReference type="Pfam" id="PF14394">
    <property type="entry name" value="DUF4423"/>
    <property type="match status" value="1"/>
</dbReference>
<dbReference type="InterPro" id="IPR001387">
    <property type="entry name" value="Cro/C1-type_HTH"/>
</dbReference>
<dbReference type="AlphaFoldDB" id="Q6MQ01"/>
<protein>
    <recommendedName>
        <fullName evidence="2">HTH cro/C1-type domain-containing protein</fullName>
    </recommendedName>
</protein>
<dbReference type="InterPro" id="IPR025537">
    <property type="entry name" value="DUF4423"/>
</dbReference>
<dbReference type="InterPro" id="IPR010982">
    <property type="entry name" value="Lambda_DNA-bd_dom_sf"/>
</dbReference>